<gene>
    <name evidence="2" type="ORF">SAMN06264365_14618</name>
</gene>
<dbReference type="GO" id="GO:0006313">
    <property type="term" value="P:DNA transposition"/>
    <property type="evidence" value="ECO:0007669"/>
    <property type="project" value="InterPro"/>
</dbReference>
<protein>
    <submittedName>
        <fullName evidence="2">Tn3 transposase DDE domain-containing protein</fullName>
    </submittedName>
</protein>
<evidence type="ECO:0000313" key="2">
    <source>
        <dbReference type="EMBL" id="SNT15153.1"/>
    </source>
</evidence>
<dbReference type="GO" id="GO:0004803">
    <property type="term" value="F:transposase activity"/>
    <property type="evidence" value="ECO:0007669"/>
    <property type="project" value="InterPro"/>
</dbReference>
<dbReference type="EMBL" id="FZNR01000046">
    <property type="protein sequence ID" value="SNT15153.1"/>
    <property type="molecule type" value="Genomic_DNA"/>
</dbReference>
<evidence type="ECO:0000259" key="1">
    <source>
        <dbReference type="Pfam" id="PF01526"/>
    </source>
</evidence>
<feature type="domain" description="Tn3 transposase DDE" evidence="1">
    <location>
        <begin position="5"/>
        <end position="219"/>
    </location>
</feature>
<evidence type="ECO:0000313" key="3">
    <source>
        <dbReference type="Proteomes" id="UP000198415"/>
    </source>
</evidence>
<dbReference type="RefSeq" id="WP_203833465.1">
    <property type="nucleotide sequence ID" value="NZ_BOMU01000138.1"/>
</dbReference>
<keyword evidence="3" id="KW-1185">Reference proteome</keyword>
<dbReference type="Pfam" id="PF01526">
    <property type="entry name" value="DDE_Tnp_Tn3"/>
    <property type="match status" value="1"/>
</dbReference>
<name>A0A239KBW7_9ACTN</name>
<accession>A0A239KBW7</accession>
<dbReference type="Proteomes" id="UP000198415">
    <property type="component" value="Unassembled WGS sequence"/>
</dbReference>
<sequence>MGRRALWGGGSSAVASDSTHFGAWDQNLFTEWHSRYKTRGVLICWHVERRSMVVHSQLLTCTASEVAAMVDGAMHHGTEMDVRSNYVDTHGQSVIGFGLTRLLGFDLLPRIKRINHLRLYPASAGWRDAYPELAPAMVNRAIDWGLIADEYDHMIKYAISIKNKTASTAAILRRFHRTNVLHPTYQAMQELGRAQRTIFACRYLRDRDLQREINSGLNVDVLADGAVALTAEDERGLNPLFWSNIAPYGEVKLDLGRRITLTADTRTAAPGTDPIAPA</sequence>
<proteinExistence type="predicted"/>
<organism evidence="2 3">
    <name type="scientific">Actinoplanes regularis</name>
    <dbReference type="NCBI Taxonomy" id="52697"/>
    <lineage>
        <taxon>Bacteria</taxon>
        <taxon>Bacillati</taxon>
        <taxon>Actinomycetota</taxon>
        <taxon>Actinomycetes</taxon>
        <taxon>Micromonosporales</taxon>
        <taxon>Micromonosporaceae</taxon>
        <taxon>Actinoplanes</taxon>
    </lineage>
</organism>
<dbReference type="AlphaFoldDB" id="A0A239KBW7"/>
<reference evidence="2 3" key="1">
    <citation type="submission" date="2017-06" db="EMBL/GenBank/DDBJ databases">
        <authorList>
            <person name="Kim H.J."/>
            <person name="Triplett B.A."/>
        </authorList>
    </citation>
    <scope>NUCLEOTIDE SEQUENCE [LARGE SCALE GENOMIC DNA]</scope>
    <source>
        <strain evidence="2 3">DSM 43151</strain>
    </source>
</reference>
<dbReference type="InterPro" id="IPR002513">
    <property type="entry name" value="Tn3_Tnp_DDE_dom"/>
</dbReference>